<keyword evidence="4" id="KW-1185">Reference proteome</keyword>
<organism evidence="3 4">
    <name type="scientific">Exidia glandulosa HHB12029</name>
    <dbReference type="NCBI Taxonomy" id="1314781"/>
    <lineage>
        <taxon>Eukaryota</taxon>
        <taxon>Fungi</taxon>
        <taxon>Dikarya</taxon>
        <taxon>Basidiomycota</taxon>
        <taxon>Agaricomycotina</taxon>
        <taxon>Agaricomycetes</taxon>
        <taxon>Auriculariales</taxon>
        <taxon>Exidiaceae</taxon>
        <taxon>Exidia</taxon>
    </lineage>
</organism>
<feature type="transmembrane region" description="Helical" evidence="2">
    <location>
        <begin position="80"/>
        <end position="102"/>
    </location>
</feature>
<keyword evidence="2" id="KW-0472">Membrane</keyword>
<feature type="transmembrane region" description="Helical" evidence="2">
    <location>
        <begin position="207"/>
        <end position="229"/>
    </location>
</feature>
<feature type="region of interest" description="Disordered" evidence="1">
    <location>
        <begin position="345"/>
        <end position="521"/>
    </location>
</feature>
<sequence length="521" mass="56701">MWIPTSGLVHLTRALDALNGTAASGAAAEPAWMQVWSPSTIHALVWTWLGLNVVGQVLLTLLLATFFFSRRLRSQRHPVVLNFVVTWLLSTIPSCLLLYAGSAEGRQPDAAVCLFNAALVAGIPGMEAVAFLAVVIQVFVMLRSVAANKTYVRRTWLTVVLLASPYVVYIAFSLMVGVIGFYDPLNVTRDAEIVYCSVSNHNAGTYIWGFTVLIVIVTFVLGIWVVVMLYKNWRDVRGGKVASEFDVHLVIRALAFAVFELFILVMSLLAIFRRDSIPPKFMQALAPTAVFLIFATQPDMIFSWFFCFGRRAAADDDSSMTRASSHMSTQAFAANGEKFVYESNTARSTNTARSLPISERDPFQDMPVRGPQRLYVDTTRASFTPRPESSASASGPRPLMLSTSALPAVPNRAQSSASPQRPPSHMSSSSLGSAYPQHPHHPRQHARPPRAGAGRGHNRSASSSTATSSVYSAVSAGSAVSQAPLLRTVEEFRPTADVQRDGSYKSQAGVLGRREGSDGKL</sequence>
<keyword evidence="2" id="KW-0812">Transmembrane</keyword>
<dbReference type="InParanoid" id="A0A166BEW9"/>
<feature type="transmembrane region" description="Helical" evidence="2">
    <location>
        <begin position="154"/>
        <end position="182"/>
    </location>
</feature>
<dbReference type="STRING" id="1314781.A0A166BEW9"/>
<reference evidence="3 4" key="1">
    <citation type="journal article" date="2016" name="Mol. Biol. Evol.">
        <title>Comparative Genomics of Early-Diverging Mushroom-Forming Fungi Provides Insights into the Origins of Lignocellulose Decay Capabilities.</title>
        <authorList>
            <person name="Nagy L.G."/>
            <person name="Riley R."/>
            <person name="Tritt A."/>
            <person name="Adam C."/>
            <person name="Daum C."/>
            <person name="Floudas D."/>
            <person name="Sun H."/>
            <person name="Yadav J.S."/>
            <person name="Pangilinan J."/>
            <person name="Larsson K.H."/>
            <person name="Matsuura K."/>
            <person name="Barry K."/>
            <person name="Labutti K."/>
            <person name="Kuo R."/>
            <person name="Ohm R.A."/>
            <person name="Bhattacharya S.S."/>
            <person name="Shirouzu T."/>
            <person name="Yoshinaga Y."/>
            <person name="Martin F.M."/>
            <person name="Grigoriev I.V."/>
            <person name="Hibbett D.S."/>
        </authorList>
    </citation>
    <scope>NUCLEOTIDE SEQUENCE [LARGE SCALE GENOMIC DNA]</scope>
    <source>
        <strain evidence="3 4">HHB12029</strain>
    </source>
</reference>
<feature type="compositionally biased region" description="Polar residues" evidence="1">
    <location>
        <begin position="379"/>
        <end position="393"/>
    </location>
</feature>
<feature type="transmembrane region" description="Helical" evidence="2">
    <location>
        <begin position="249"/>
        <end position="272"/>
    </location>
</feature>
<accession>A0A166BEW9</accession>
<dbReference type="OrthoDB" id="3222065at2759"/>
<dbReference type="EMBL" id="KV425901">
    <property type="protein sequence ID" value="KZW00440.1"/>
    <property type="molecule type" value="Genomic_DNA"/>
</dbReference>
<feature type="transmembrane region" description="Helical" evidence="2">
    <location>
        <begin position="284"/>
        <end position="308"/>
    </location>
</feature>
<feature type="transmembrane region" description="Helical" evidence="2">
    <location>
        <begin position="114"/>
        <end position="142"/>
    </location>
</feature>
<evidence type="ECO:0000256" key="2">
    <source>
        <dbReference type="SAM" id="Phobius"/>
    </source>
</evidence>
<proteinExistence type="predicted"/>
<feature type="transmembrane region" description="Helical" evidence="2">
    <location>
        <begin position="45"/>
        <end position="68"/>
    </location>
</feature>
<gene>
    <name evidence="3" type="ORF">EXIGLDRAFT_830832</name>
</gene>
<protein>
    <submittedName>
        <fullName evidence="3">Uncharacterized protein</fullName>
    </submittedName>
</protein>
<feature type="compositionally biased region" description="Low complexity" evidence="1">
    <location>
        <begin position="460"/>
        <end position="481"/>
    </location>
</feature>
<evidence type="ECO:0000313" key="4">
    <source>
        <dbReference type="Proteomes" id="UP000077266"/>
    </source>
</evidence>
<feature type="compositionally biased region" description="Basic and acidic residues" evidence="1">
    <location>
        <begin position="512"/>
        <end position="521"/>
    </location>
</feature>
<dbReference type="AlphaFoldDB" id="A0A166BEW9"/>
<feature type="compositionally biased region" description="Low complexity" evidence="1">
    <location>
        <begin position="412"/>
        <end position="437"/>
    </location>
</feature>
<feature type="compositionally biased region" description="Basic and acidic residues" evidence="1">
    <location>
        <begin position="488"/>
        <end position="503"/>
    </location>
</feature>
<keyword evidence="2" id="KW-1133">Transmembrane helix</keyword>
<evidence type="ECO:0000313" key="3">
    <source>
        <dbReference type="EMBL" id="KZW00440.1"/>
    </source>
</evidence>
<evidence type="ECO:0000256" key="1">
    <source>
        <dbReference type="SAM" id="MobiDB-lite"/>
    </source>
</evidence>
<dbReference type="Proteomes" id="UP000077266">
    <property type="component" value="Unassembled WGS sequence"/>
</dbReference>
<feature type="compositionally biased region" description="Basic residues" evidence="1">
    <location>
        <begin position="438"/>
        <end position="448"/>
    </location>
</feature>
<name>A0A166BEW9_EXIGL</name>